<dbReference type="GO" id="GO:0005829">
    <property type="term" value="C:cytosol"/>
    <property type="evidence" value="ECO:0007669"/>
    <property type="project" value="TreeGrafter"/>
</dbReference>
<dbReference type="InterPro" id="IPR029033">
    <property type="entry name" value="His_PPase_superfam"/>
</dbReference>
<dbReference type="PROSITE" id="PS00175">
    <property type="entry name" value="PG_MUTASE"/>
    <property type="match status" value="1"/>
</dbReference>
<dbReference type="InterPro" id="IPR013078">
    <property type="entry name" value="His_Pase_superF_clade-1"/>
</dbReference>
<evidence type="ECO:0000256" key="2">
    <source>
        <dbReference type="PIRSR" id="PIRSR613078-1"/>
    </source>
</evidence>
<keyword evidence="6" id="KW-1185">Reference proteome</keyword>
<dbReference type="OrthoDB" id="354304at2759"/>
<dbReference type="PANTHER" id="PTHR46517">
    <property type="entry name" value="FRUCTOSE-2,6-BISPHOSPHATASE TIGAR"/>
    <property type="match status" value="1"/>
</dbReference>
<evidence type="ECO:0000313" key="6">
    <source>
        <dbReference type="Proteomes" id="UP000635477"/>
    </source>
</evidence>
<feature type="active site" description="Tele-phosphohistidine intermediate" evidence="2">
    <location>
        <position position="8"/>
    </location>
</feature>
<accession>A0A8H4UQH5</accession>
<evidence type="ECO:0008006" key="7">
    <source>
        <dbReference type="Google" id="ProtNLM"/>
    </source>
</evidence>
<dbReference type="GO" id="GO:0043456">
    <property type="term" value="P:regulation of pentose-phosphate shunt"/>
    <property type="evidence" value="ECO:0007669"/>
    <property type="project" value="TreeGrafter"/>
</dbReference>
<proteinExistence type="predicted"/>
<dbReference type="Proteomes" id="UP000635477">
    <property type="component" value="Unassembled WGS sequence"/>
</dbReference>
<dbReference type="CDD" id="cd07067">
    <property type="entry name" value="HP_PGM_like"/>
    <property type="match status" value="1"/>
</dbReference>
<dbReference type="InterPro" id="IPR051695">
    <property type="entry name" value="Phosphoglycerate_Mutase"/>
</dbReference>
<feature type="binding site" evidence="3">
    <location>
        <begin position="7"/>
        <end position="14"/>
    </location>
    <ligand>
        <name>substrate</name>
    </ligand>
</feature>
<dbReference type="SMART" id="SM00855">
    <property type="entry name" value="PGAM"/>
    <property type="match status" value="1"/>
</dbReference>
<dbReference type="InterPro" id="IPR001345">
    <property type="entry name" value="PG/BPGM_mutase_AS"/>
</dbReference>
<evidence type="ECO:0000256" key="4">
    <source>
        <dbReference type="SAM" id="MobiDB-lite"/>
    </source>
</evidence>
<keyword evidence="1" id="KW-0378">Hydrolase</keyword>
<dbReference type="Gene3D" id="3.40.50.1240">
    <property type="entry name" value="Phosphoglycerate mutase-like"/>
    <property type="match status" value="1"/>
</dbReference>
<feature type="region of interest" description="Disordered" evidence="4">
    <location>
        <begin position="235"/>
        <end position="257"/>
    </location>
</feature>
<feature type="compositionally biased region" description="Basic and acidic residues" evidence="4">
    <location>
        <begin position="248"/>
        <end position="257"/>
    </location>
</feature>
<dbReference type="GO" id="GO:0004331">
    <property type="term" value="F:fructose-2,6-bisphosphate 2-phosphatase activity"/>
    <property type="evidence" value="ECO:0007669"/>
    <property type="project" value="TreeGrafter"/>
</dbReference>
<reference evidence="5" key="1">
    <citation type="journal article" date="2020" name="BMC Genomics">
        <title>Correction to: Identification and distribution of gene clusters required for synthesis of sphingolipid metabolism inhibitors in diverse species of the filamentous fungus Fusarium.</title>
        <authorList>
            <person name="Kim H.S."/>
            <person name="Lohmar J.M."/>
            <person name="Busman M."/>
            <person name="Brown D.W."/>
            <person name="Naumann T.A."/>
            <person name="Divon H.H."/>
            <person name="Lysoe E."/>
            <person name="Uhlig S."/>
            <person name="Proctor R.H."/>
        </authorList>
    </citation>
    <scope>NUCLEOTIDE SEQUENCE</scope>
    <source>
        <strain evidence="5">NRRL 22465</strain>
    </source>
</reference>
<organism evidence="5 6">
    <name type="scientific">Fusarium zealandicum</name>
    <dbReference type="NCBI Taxonomy" id="1053134"/>
    <lineage>
        <taxon>Eukaryota</taxon>
        <taxon>Fungi</taxon>
        <taxon>Dikarya</taxon>
        <taxon>Ascomycota</taxon>
        <taxon>Pezizomycotina</taxon>
        <taxon>Sordariomycetes</taxon>
        <taxon>Hypocreomycetidae</taxon>
        <taxon>Hypocreales</taxon>
        <taxon>Nectriaceae</taxon>
        <taxon>Fusarium</taxon>
        <taxon>Fusarium staphyleae species complex</taxon>
    </lineage>
</organism>
<reference evidence="5" key="2">
    <citation type="submission" date="2020-05" db="EMBL/GenBank/DDBJ databases">
        <authorList>
            <person name="Kim H.-S."/>
            <person name="Proctor R.H."/>
            <person name="Brown D.W."/>
        </authorList>
    </citation>
    <scope>NUCLEOTIDE SEQUENCE</scope>
    <source>
        <strain evidence="5">NRRL 22465</strain>
    </source>
</reference>
<dbReference type="EMBL" id="JABEYC010000172">
    <property type="protein sequence ID" value="KAF4981363.1"/>
    <property type="molecule type" value="Genomic_DNA"/>
</dbReference>
<dbReference type="PANTHER" id="PTHR46517:SF1">
    <property type="entry name" value="FRUCTOSE-2,6-BISPHOSPHATASE TIGAR"/>
    <property type="match status" value="1"/>
</dbReference>
<dbReference type="SUPFAM" id="SSF53254">
    <property type="entry name" value="Phosphoglycerate mutase-like"/>
    <property type="match status" value="1"/>
</dbReference>
<feature type="active site" description="Proton donor/acceptor" evidence="2">
    <location>
        <position position="86"/>
    </location>
</feature>
<sequence length="257" mass="28104">MRLFLIRHGETVDNVAGLYAGSRDSALTAHGVLQARRLATHFSERVTVEHLFSSNLGRAVHTAEAVLNAQKRAEDLKLVKVPELREKDFGSGEGAKFGAAVEHEGAETQEVMRKRIDCFLDDHLVPVWHEDSVVCIVAHGIILGVLFKALSARIPSVTASPNAQPESLAASAMVRPSWSNTGYLEAVITTRQGSAGDPSGLQMRVDKINCVEHLKGLKKTRGGIGSAKFDVKQKTMDSFFKPPSRKRKPEDEDIVSR</sequence>
<gene>
    <name evidence="5" type="ORF">FZEAL_2793</name>
</gene>
<evidence type="ECO:0000256" key="3">
    <source>
        <dbReference type="PIRSR" id="PIRSR613078-2"/>
    </source>
</evidence>
<dbReference type="Pfam" id="PF00300">
    <property type="entry name" value="His_Phos_1"/>
    <property type="match status" value="1"/>
</dbReference>
<name>A0A8H4UQH5_9HYPO</name>
<feature type="binding site" evidence="3">
    <location>
        <position position="58"/>
    </location>
    <ligand>
        <name>substrate</name>
    </ligand>
</feature>
<protein>
    <recommendedName>
        <fullName evidence="7">Phosphoglycerate mutase</fullName>
    </recommendedName>
</protein>
<comment type="caution">
    <text evidence="5">The sequence shown here is derived from an EMBL/GenBank/DDBJ whole genome shotgun (WGS) entry which is preliminary data.</text>
</comment>
<evidence type="ECO:0000256" key="1">
    <source>
        <dbReference type="ARBA" id="ARBA00022801"/>
    </source>
</evidence>
<dbReference type="AlphaFoldDB" id="A0A8H4UQH5"/>
<evidence type="ECO:0000313" key="5">
    <source>
        <dbReference type="EMBL" id="KAF4981363.1"/>
    </source>
</evidence>
<dbReference type="GO" id="GO:0045820">
    <property type="term" value="P:negative regulation of glycolytic process"/>
    <property type="evidence" value="ECO:0007669"/>
    <property type="project" value="TreeGrafter"/>
</dbReference>